<name>A0AAD2JKB3_9STRA</name>
<feature type="domain" description="HMG box" evidence="11">
    <location>
        <begin position="1051"/>
        <end position="1117"/>
    </location>
</feature>
<dbReference type="InterPro" id="IPR028612">
    <property type="entry name" value="Topoisom_1_IA"/>
</dbReference>
<reference evidence="14" key="1">
    <citation type="submission" date="2023-08" db="EMBL/GenBank/DDBJ databases">
        <authorList>
            <person name="Audoor S."/>
            <person name="Bilcke G."/>
        </authorList>
    </citation>
    <scope>NUCLEOTIDE SEQUENCE</scope>
</reference>
<keyword evidence="5" id="KW-0460">Magnesium</keyword>
<evidence type="ECO:0000256" key="8">
    <source>
        <dbReference type="ARBA" id="ARBA00023235"/>
    </source>
</evidence>
<dbReference type="EC" id="5.6.2.1" evidence="3"/>
<evidence type="ECO:0000256" key="10">
    <source>
        <dbReference type="SAM" id="MobiDB-lite"/>
    </source>
</evidence>
<dbReference type="SUPFAM" id="SSF47095">
    <property type="entry name" value="HMG-box"/>
    <property type="match status" value="3"/>
</dbReference>
<evidence type="ECO:0000256" key="1">
    <source>
        <dbReference type="ARBA" id="ARBA00000213"/>
    </source>
</evidence>
<dbReference type="SMART" id="SM00437">
    <property type="entry name" value="TOP1Ac"/>
    <property type="match status" value="1"/>
</dbReference>
<dbReference type="GO" id="GO:0003917">
    <property type="term" value="F:DNA topoisomerase type I (single strand cut, ATP-independent) activity"/>
    <property type="evidence" value="ECO:0007669"/>
    <property type="project" value="UniProtKB-EC"/>
</dbReference>
<dbReference type="SMART" id="SM00493">
    <property type="entry name" value="TOPRIM"/>
    <property type="match status" value="1"/>
</dbReference>
<dbReference type="InterPro" id="IPR005733">
    <property type="entry name" value="TopoI_bac-type"/>
</dbReference>
<comment type="catalytic activity">
    <reaction evidence="1">
        <text>ATP-independent breakage of single-stranded DNA, followed by passage and rejoining.</text>
        <dbReference type="EC" id="5.6.2.1"/>
    </reaction>
</comment>
<dbReference type="InterPro" id="IPR013824">
    <property type="entry name" value="Topo_IA_cen_sub1"/>
</dbReference>
<feature type="DNA-binding region" description="HMG box" evidence="9">
    <location>
        <begin position="1147"/>
        <end position="1213"/>
    </location>
</feature>
<comment type="similarity">
    <text evidence="2">Belongs to the type IA topoisomerase family.</text>
</comment>
<dbReference type="Gene3D" id="2.70.20.10">
    <property type="entry name" value="Topoisomerase I, domain 3"/>
    <property type="match status" value="1"/>
</dbReference>
<dbReference type="InterPro" id="IPR023406">
    <property type="entry name" value="Topo_IA_AS"/>
</dbReference>
<evidence type="ECO:0000313" key="15">
    <source>
        <dbReference type="Proteomes" id="UP001295423"/>
    </source>
</evidence>
<evidence type="ECO:0000259" key="12">
    <source>
        <dbReference type="PROSITE" id="PS50880"/>
    </source>
</evidence>
<dbReference type="NCBIfam" id="TIGR01051">
    <property type="entry name" value="topA_bact"/>
    <property type="match status" value="1"/>
</dbReference>
<dbReference type="InterPro" id="IPR013825">
    <property type="entry name" value="Topo_IA_cen_sub2"/>
</dbReference>
<sequence length="1299" mass="143755">MILRVTASTQSQFSRILFFLSFAMLAITKRCHVFSFRFARVAINSVPRGLHPPVPPGPRFSHALEAVKSKSKPRSLVVHGPSDFSISSKSKTDRPFKLVIVESPSKCKTIFNILQDYVKAENLDYDFVVTSCMGHIRNIPQQKQVKNQLVAGIDIENGYKPTYTILPEKEKLVLDLTGLTQRAQQLILATDDDREGEAMAWHLIQVLLDGNLEGGANQLPPLRVRFTEITQKAILKSIQAPETSLNGNLVHAQETRRILDRLAGFTVSPVLWRKIAPGLSAGRVQSVGMALIVRRERERLLFQESEYWDLQADFAILNQNFEGQLVAVDGQPLASSGSDFEARQANTLTASSSHKLHLLDDDANQLAHVLRQDDWSWTINDIKATKRKLSPPIPFITSTLQQEANTKLGLSVSGTMQTAQQLYENGFISYMRTDSNHLSDDAINAIETEITADFGPSFFDPSTYKNKKSKKKKKKSTDSDKPDPQAAHEAIRPAIQATGRFTKPSELPNNLDGAAKELYELIYQRTVASHMPPQVSNQTSIRILGEDDDRSVLFRSSSSIVIKPGFSALYSRSKSTESELPVLREGDSIDCKNTTALMHMTQPPSRYTEASFVQELEALGVGRPSTYAGTVQILRDRAYVGSPIKSGSSNYRGSSTPVAGAAISAQRAAGGEEFVGSRSARAPMVPSLTAFVVTSLFEKHCNMYVDPSFTARMEDRLDKIANSEGDVSEEERISYLDEFFQGSEGLASRVKQIDEMVDADDARRASLPSLESTISTQVDIGLFVGPWGPYVKKLVSESEKAPTANLPPGMASDLSTITLQSLTSILATKEENGLILGQHPSDNRNVRLRTGRFGAFLQWGEDGDENTTTHTLPVHIRNMKNIDVDHSGSSLSDMLGLTFDEAVQYVNLPREVCTMEELPIIAAIGPYGPYLKYNNTFMTLNKKDGDVLTIDPETAQNLVKEGIVNQKTKLGAGVLVVLGEKAGSKVTVKSGRFGPYINWRKVNARLPPEYLEDPSELPFDEAWQLIEEKEASDPKRGNSQGKDSVLLPPAPKRPLSAYLHFCAAKRPEVSATMTSLGETSKELARLWGEASEGDREPYNKLAGAEKAVYDEEKQKWTAECQKILGDGASKSTRTKGGNVKGGKPSGPKRALSAYIYFCKDKRPDVAKEFKSLGDVSKELARLWSLASENEKKPYEKTAAKDKERYEKEKLESGSSKTVKKIARKKSQSKSKKTAGKVKKRRPTAYILFCSEHRAGIVDEDGNKLPLGETTKRLAKMWKECDDVVRDRFVKEAEKQKVAL</sequence>
<dbReference type="PROSITE" id="PS52039">
    <property type="entry name" value="TOPO_IA_2"/>
    <property type="match status" value="1"/>
</dbReference>
<evidence type="ECO:0000256" key="7">
    <source>
        <dbReference type="ARBA" id="ARBA00023125"/>
    </source>
</evidence>
<feature type="region of interest" description="Disordered" evidence="10">
    <location>
        <begin position="1127"/>
        <end position="1146"/>
    </location>
</feature>
<dbReference type="Gene3D" id="3.40.50.140">
    <property type="match status" value="1"/>
</dbReference>
<feature type="domain" description="Topo IA-type catalytic" evidence="13">
    <location>
        <begin position="246"/>
        <end position="742"/>
    </location>
</feature>
<dbReference type="InterPro" id="IPR025589">
    <property type="entry name" value="Toprim_C_rpt"/>
</dbReference>
<evidence type="ECO:0000256" key="2">
    <source>
        <dbReference type="ARBA" id="ARBA00009446"/>
    </source>
</evidence>
<proteinExistence type="inferred from homology"/>
<evidence type="ECO:0000256" key="4">
    <source>
        <dbReference type="ARBA" id="ARBA00022723"/>
    </source>
</evidence>
<dbReference type="InterPro" id="IPR013497">
    <property type="entry name" value="Topo_IA_cen"/>
</dbReference>
<organism evidence="14 15">
    <name type="scientific">Cylindrotheca closterium</name>
    <dbReference type="NCBI Taxonomy" id="2856"/>
    <lineage>
        <taxon>Eukaryota</taxon>
        <taxon>Sar</taxon>
        <taxon>Stramenopiles</taxon>
        <taxon>Ochrophyta</taxon>
        <taxon>Bacillariophyta</taxon>
        <taxon>Bacillariophyceae</taxon>
        <taxon>Bacillariophycidae</taxon>
        <taxon>Bacillariales</taxon>
        <taxon>Bacillariaceae</taxon>
        <taxon>Cylindrotheca</taxon>
    </lineage>
</organism>
<keyword evidence="7 9" id="KW-0238">DNA-binding</keyword>
<dbReference type="Pfam" id="PF01131">
    <property type="entry name" value="Topoisom_bac"/>
    <property type="match status" value="1"/>
</dbReference>
<dbReference type="Gene3D" id="1.10.290.10">
    <property type="entry name" value="Topoisomerase I, domain 4"/>
    <property type="match status" value="1"/>
</dbReference>
<dbReference type="InterPro" id="IPR009071">
    <property type="entry name" value="HMG_box_dom"/>
</dbReference>
<dbReference type="Gene3D" id="1.10.30.10">
    <property type="entry name" value="High mobility group box domain"/>
    <property type="match status" value="3"/>
</dbReference>
<dbReference type="GO" id="GO:0005634">
    <property type="term" value="C:nucleus"/>
    <property type="evidence" value="ECO:0007669"/>
    <property type="project" value="UniProtKB-UniRule"/>
</dbReference>
<keyword evidence="6" id="KW-0799">Topoisomerase</keyword>
<dbReference type="InterPro" id="IPR000380">
    <property type="entry name" value="Topo_IA"/>
</dbReference>
<dbReference type="GO" id="GO:0003677">
    <property type="term" value="F:DNA binding"/>
    <property type="evidence" value="ECO:0007669"/>
    <property type="project" value="UniProtKB-UniRule"/>
</dbReference>
<dbReference type="SMART" id="SM00436">
    <property type="entry name" value="TOP1Bc"/>
    <property type="match status" value="1"/>
</dbReference>
<evidence type="ECO:0000256" key="6">
    <source>
        <dbReference type="ARBA" id="ARBA00023029"/>
    </source>
</evidence>
<comment type="caution">
    <text evidence="14">The sequence shown here is derived from an EMBL/GenBank/DDBJ whole genome shotgun (WGS) entry which is preliminary data.</text>
</comment>
<feature type="compositionally biased region" description="Basic and acidic residues" evidence="10">
    <location>
        <begin position="1193"/>
        <end position="1211"/>
    </location>
</feature>
<dbReference type="PRINTS" id="PR00417">
    <property type="entry name" value="PRTPISMRASEI"/>
</dbReference>
<feature type="domain" description="Toprim" evidence="12">
    <location>
        <begin position="96"/>
        <end position="234"/>
    </location>
</feature>
<dbReference type="Pfam" id="PF00505">
    <property type="entry name" value="HMG_box"/>
    <property type="match status" value="3"/>
</dbReference>
<dbReference type="InterPro" id="IPR003601">
    <property type="entry name" value="Topo_IA_2"/>
</dbReference>
<dbReference type="EMBL" id="CAKOGP040001980">
    <property type="protein sequence ID" value="CAJ1958532.1"/>
    <property type="molecule type" value="Genomic_DNA"/>
</dbReference>
<protein>
    <recommendedName>
        <fullName evidence="3">DNA topoisomerase</fullName>
        <ecNumber evidence="3">5.6.2.1</ecNumber>
    </recommendedName>
</protein>
<keyword evidence="9" id="KW-0539">Nucleus</keyword>
<accession>A0AAD2JKB3</accession>
<dbReference type="GO" id="GO:0046872">
    <property type="term" value="F:metal ion binding"/>
    <property type="evidence" value="ECO:0007669"/>
    <property type="project" value="UniProtKB-KW"/>
</dbReference>
<feature type="compositionally biased region" description="Basic residues" evidence="10">
    <location>
        <begin position="1217"/>
        <end position="1238"/>
    </location>
</feature>
<keyword evidence="8" id="KW-0413">Isomerase</keyword>
<dbReference type="InterPro" id="IPR013826">
    <property type="entry name" value="Topo_IA_cen_sub3"/>
</dbReference>
<evidence type="ECO:0000256" key="5">
    <source>
        <dbReference type="ARBA" id="ARBA00022842"/>
    </source>
</evidence>
<dbReference type="PROSITE" id="PS00396">
    <property type="entry name" value="TOPO_IA_1"/>
    <property type="match status" value="1"/>
</dbReference>
<dbReference type="InterPro" id="IPR003602">
    <property type="entry name" value="Topo_IA_DNA-bd_dom"/>
</dbReference>
<evidence type="ECO:0000256" key="3">
    <source>
        <dbReference type="ARBA" id="ARBA00012891"/>
    </source>
</evidence>
<dbReference type="CDD" id="cd00084">
    <property type="entry name" value="HMG-box_SF"/>
    <property type="match status" value="1"/>
</dbReference>
<feature type="region of interest" description="Disordered" evidence="10">
    <location>
        <begin position="1030"/>
        <end position="1049"/>
    </location>
</feature>
<dbReference type="InterPro" id="IPR036910">
    <property type="entry name" value="HMG_box_dom_sf"/>
</dbReference>
<keyword evidence="4" id="KW-0479">Metal-binding</keyword>
<feature type="domain" description="HMG box" evidence="11">
    <location>
        <begin position="1147"/>
        <end position="1213"/>
    </location>
</feature>
<feature type="DNA-binding region" description="HMG box" evidence="9">
    <location>
        <begin position="1051"/>
        <end position="1117"/>
    </location>
</feature>
<dbReference type="SUPFAM" id="SSF56712">
    <property type="entry name" value="Prokaryotic type I DNA topoisomerase"/>
    <property type="match status" value="1"/>
</dbReference>
<keyword evidence="15" id="KW-1185">Reference proteome</keyword>
<dbReference type="Proteomes" id="UP001295423">
    <property type="component" value="Unassembled WGS sequence"/>
</dbReference>
<evidence type="ECO:0000256" key="9">
    <source>
        <dbReference type="PROSITE-ProRule" id="PRU00267"/>
    </source>
</evidence>
<dbReference type="InterPro" id="IPR006171">
    <property type="entry name" value="TOPRIM_dom"/>
</dbReference>
<dbReference type="PROSITE" id="PS50880">
    <property type="entry name" value="TOPRIM"/>
    <property type="match status" value="1"/>
</dbReference>
<dbReference type="Pfam" id="PF13368">
    <property type="entry name" value="Toprim_C_rpt"/>
    <property type="match status" value="2"/>
</dbReference>
<feature type="compositionally biased region" description="Basic residues" evidence="10">
    <location>
        <begin position="465"/>
        <end position="475"/>
    </location>
</feature>
<feature type="domain" description="HMG box" evidence="11">
    <location>
        <begin position="1238"/>
        <end position="1299"/>
    </location>
</feature>
<dbReference type="PANTHER" id="PTHR42785:SF1">
    <property type="entry name" value="DNA TOPOISOMERASE"/>
    <property type="match status" value="1"/>
</dbReference>
<dbReference type="GO" id="GO:0006265">
    <property type="term" value="P:DNA topological change"/>
    <property type="evidence" value="ECO:0007669"/>
    <property type="project" value="InterPro"/>
</dbReference>
<dbReference type="HAMAP" id="MF_00952">
    <property type="entry name" value="Topoisom_1_prok"/>
    <property type="match status" value="1"/>
</dbReference>
<evidence type="ECO:0000259" key="13">
    <source>
        <dbReference type="PROSITE" id="PS52039"/>
    </source>
</evidence>
<dbReference type="InterPro" id="IPR023405">
    <property type="entry name" value="Topo_IA_core_domain"/>
</dbReference>
<dbReference type="Pfam" id="PF01751">
    <property type="entry name" value="Toprim"/>
    <property type="match status" value="1"/>
</dbReference>
<feature type="region of interest" description="Disordered" evidence="10">
    <location>
        <begin position="1193"/>
        <end position="1238"/>
    </location>
</feature>
<dbReference type="PANTHER" id="PTHR42785">
    <property type="entry name" value="DNA TOPOISOMERASE, TYPE IA, CORE"/>
    <property type="match status" value="1"/>
</dbReference>
<gene>
    <name evidence="14" type="ORF">CYCCA115_LOCUS17223</name>
</gene>
<feature type="region of interest" description="Disordered" evidence="10">
    <location>
        <begin position="463"/>
        <end position="487"/>
    </location>
</feature>
<evidence type="ECO:0000313" key="14">
    <source>
        <dbReference type="EMBL" id="CAJ1958532.1"/>
    </source>
</evidence>
<dbReference type="PROSITE" id="PS50118">
    <property type="entry name" value="HMG_BOX_2"/>
    <property type="match status" value="3"/>
</dbReference>
<dbReference type="Gene3D" id="1.10.460.10">
    <property type="entry name" value="Topoisomerase I, domain 2"/>
    <property type="match status" value="2"/>
</dbReference>
<feature type="DNA-binding region" description="HMG box" evidence="9">
    <location>
        <begin position="1238"/>
        <end position="1299"/>
    </location>
</feature>
<dbReference type="SMART" id="SM00398">
    <property type="entry name" value="HMG"/>
    <property type="match status" value="3"/>
</dbReference>
<dbReference type="CDD" id="cd00186">
    <property type="entry name" value="TOP1Ac"/>
    <property type="match status" value="1"/>
</dbReference>
<evidence type="ECO:0000259" key="11">
    <source>
        <dbReference type="PROSITE" id="PS50118"/>
    </source>
</evidence>